<proteinExistence type="predicted"/>
<organism evidence="1 2">
    <name type="scientific">Molorchus minor</name>
    <dbReference type="NCBI Taxonomy" id="1323400"/>
    <lineage>
        <taxon>Eukaryota</taxon>
        <taxon>Metazoa</taxon>
        <taxon>Ecdysozoa</taxon>
        <taxon>Arthropoda</taxon>
        <taxon>Hexapoda</taxon>
        <taxon>Insecta</taxon>
        <taxon>Pterygota</taxon>
        <taxon>Neoptera</taxon>
        <taxon>Endopterygota</taxon>
        <taxon>Coleoptera</taxon>
        <taxon>Polyphaga</taxon>
        <taxon>Cucujiformia</taxon>
        <taxon>Chrysomeloidea</taxon>
        <taxon>Cerambycidae</taxon>
        <taxon>Lamiinae</taxon>
        <taxon>Monochamini</taxon>
        <taxon>Molorchus</taxon>
    </lineage>
</organism>
<name>A0ABQ9IX95_9CUCU</name>
<evidence type="ECO:0000313" key="2">
    <source>
        <dbReference type="Proteomes" id="UP001162164"/>
    </source>
</evidence>
<dbReference type="Proteomes" id="UP001162164">
    <property type="component" value="Unassembled WGS sequence"/>
</dbReference>
<comment type="caution">
    <text evidence="1">The sequence shown here is derived from an EMBL/GenBank/DDBJ whole genome shotgun (WGS) entry which is preliminary data.</text>
</comment>
<evidence type="ECO:0000313" key="1">
    <source>
        <dbReference type="EMBL" id="KAJ8968140.1"/>
    </source>
</evidence>
<sequence length="188" mass="20908">MLVKGIGNTCNNRNREVEIKVRVTHLGGYLLEIATFSKNHVLADPAFVHVSRVVKVLEAIINSTVSGSTSFSTSAKWVPSMLDTKCNLSPWLYGFKASVTMTGPRSDPPIPMFTTSYCTISGLDVRRLLLLMSELNLQKQTCDFTNYSGNKNTITSIRLQILFCNFTLKLLSNLLDLRFVGVLNQSVK</sequence>
<feature type="non-terminal residue" evidence="1">
    <location>
        <position position="188"/>
    </location>
</feature>
<protein>
    <submittedName>
        <fullName evidence="1">Uncharacterized protein</fullName>
    </submittedName>
</protein>
<accession>A0ABQ9IX95</accession>
<keyword evidence="2" id="KW-1185">Reference proteome</keyword>
<reference evidence="1" key="1">
    <citation type="journal article" date="2023" name="Insect Mol. Biol.">
        <title>Genome sequencing provides insights into the evolution of gene families encoding plant cell wall-degrading enzymes in longhorned beetles.</title>
        <authorList>
            <person name="Shin N.R."/>
            <person name="Okamura Y."/>
            <person name="Kirsch R."/>
            <person name="Pauchet Y."/>
        </authorList>
    </citation>
    <scope>NUCLEOTIDE SEQUENCE</scope>
    <source>
        <strain evidence="1">MMC_N1</strain>
    </source>
</reference>
<gene>
    <name evidence="1" type="ORF">NQ317_007866</name>
</gene>
<dbReference type="EMBL" id="JAPWTJ010002053">
    <property type="protein sequence ID" value="KAJ8968140.1"/>
    <property type="molecule type" value="Genomic_DNA"/>
</dbReference>